<evidence type="ECO:0000313" key="7">
    <source>
        <dbReference type="Proteomes" id="UP000261231"/>
    </source>
</evidence>
<dbReference type="Gene3D" id="3.40.190.290">
    <property type="match status" value="1"/>
</dbReference>
<gene>
    <name evidence="6" type="ORF">DW747_11580</name>
</gene>
<evidence type="ECO:0000259" key="5">
    <source>
        <dbReference type="PROSITE" id="PS50931"/>
    </source>
</evidence>
<evidence type="ECO:0000256" key="3">
    <source>
        <dbReference type="ARBA" id="ARBA00023125"/>
    </source>
</evidence>
<organism evidence="6 7">
    <name type="scientific">Coprococcus catus</name>
    <dbReference type="NCBI Taxonomy" id="116085"/>
    <lineage>
        <taxon>Bacteria</taxon>
        <taxon>Bacillati</taxon>
        <taxon>Bacillota</taxon>
        <taxon>Clostridia</taxon>
        <taxon>Lachnospirales</taxon>
        <taxon>Lachnospiraceae</taxon>
        <taxon>Coprococcus</taxon>
    </lineage>
</organism>
<evidence type="ECO:0000256" key="4">
    <source>
        <dbReference type="ARBA" id="ARBA00023163"/>
    </source>
</evidence>
<dbReference type="OrthoDB" id="119203at2"/>
<evidence type="ECO:0000313" key="6">
    <source>
        <dbReference type="EMBL" id="RGC45492.1"/>
    </source>
</evidence>
<protein>
    <submittedName>
        <fullName evidence="6">LysR family transcriptional regulator</fullName>
    </submittedName>
</protein>
<dbReference type="Gene3D" id="1.10.10.10">
    <property type="entry name" value="Winged helix-like DNA-binding domain superfamily/Winged helix DNA-binding domain"/>
    <property type="match status" value="1"/>
</dbReference>
<dbReference type="GO" id="GO:0032993">
    <property type="term" value="C:protein-DNA complex"/>
    <property type="evidence" value="ECO:0007669"/>
    <property type="project" value="TreeGrafter"/>
</dbReference>
<dbReference type="Proteomes" id="UP000261231">
    <property type="component" value="Unassembled WGS sequence"/>
</dbReference>
<name>A0A3E2XLY4_9FIRM</name>
<sequence>MDFTVLKYFQAVARNGNMTKTARELYITQPNLSKRIAQLEEEIGVPLFEHRKGKIVLNDYGRMFLSSVDIAFAELKAGMENVQRTYTLNQNILSLGSNILHYLAIRLPRFSEAHPEIGIRQLDFTTLELVQNLLDRNINYALSNEMIEDERIDFQLIDNNPYVFVMHKNHPLAECGKLSMGQLKEATFICDTFRFQLSQLYQACRVYDFVPKVGYEVQSNELMYNLLNDNRGVAIIPIVMACEMLNLHPDADIRICTITDDIAPAIIGIGRLKNQADTQAGQYFIEFIKEGLVREKEVIKKFGYGYLIGETDENI</sequence>
<evidence type="ECO:0000256" key="2">
    <source>
        <dbReference type="ARBA" id="ARBA00023015"/>
    </source>
</evidence>
<dbReference type="Pfam" id="PF00126">
    <property type="entry name" value="HTH_1"/>
    <property type="match status" value="1"/>
</dbReference>
<comment type="similarity">
    <text evidence="1">Belongs to the LysR transcriptional regulatory family.</text>
</comment>
<dbReference type="InterPro" id="IPR036390">
    <property type="entry name" value="WH_DNA-bd_sf"/>
</dbReference>
<dbReference type="PANTHER" id="PTHR30346">
    <property type="entry name" value="TRANSCRIPTIONAL DUAL REGULATOR HCAR-RELATED"/>
    <property type="match status" value="1"/>
</dbReference>
<dbReference type="GO" id="GO:0003677">
    <property type="term" value="F:DNA binding"/>
    <property type="evidence" value="ECO:0007669"/>
    <property type="project" value="UniProtKB-KW"/>
</dbReference>
<dbReference type="SUPFAM" id="SSF53850">
    <property type="entry name" value="Periplasmic binding protein-like II"/>
    <property type="match status" value="1"/>
</dbReference>
<comment type="caution">
    <text evidence="6">The sequence shown here is derived from an EMBL/GenBank/DDBJ whole genome shotgun (WGS) entry which is preliminary data.</text>
</comment>
<dbReference type="RefSeq" id="WP_117540779.1">
    <property type="nucleotide sequence ID" value="NZ_JAQCWV010000021.1"/>
</dbReference>
<dbReference type="GO" id="GO:0003700">
    <property type="term" value="F:DNA-binding transcription factor activity"/>
    <property type="evidence" value="ECO:0007669"/>
    <property type="project" value="InterPro"/>
</dbReference>
<dbReference type="InterPro" id="IPR036388">
    <property type="entry name" value="WH-like_DNA-bd_sf"/>
</dbReference>
<evidence type="ECO:0000256" key="1">
    <source>
        <dbReference type="ARBA" id="ARBA00009437"/>
    </source>
</evidence>
<reference evidence="6 7" key="1">
    <citation type="submission" date="2018-08" db="EMBL/GenBank/DDBJ databases">
        <title>A genome reference for cultivated species of the human gut microbiota.</title>
        <authorList>
            <person name="Zou Y."/>
            <person name="Xue W."/>
            <person name="Luo G."/>
        </authorList>
    </citation>
    <scope>NUCLEOTIDE SEQUENCE [LARGE SCALE GENOMIC DNA]</scope>
    <source>
        <strain evidence="6 7">AM28-39</strain>
    </source>
</reference>
<dbReference type="InterPro" id="IPR005119">
    <property type="entry name" value="LysR_subst-bd"/>
</dbReference>
<proteinExistence type="inferred from homology"/>
<dbReference type="EMBL" id="QVFD01000011">
    <property type="protein sequence ID" value="RGC45492.1"/>
    <property type="molecule type" value="Genomic_DNA"/>
</dbReference>
<keyword evidence="3" id="KW-0238">DNA-binding</keyword>
<keyword evidence="4" id="KW-0804">Transcription</keyword>
<dbReference type="Pfam" id="PF03466">
    <property type="entry name" value="LysR_substrate"/>
    <property type="match status" value="1"/>
</dbReference>
<keyword evidence="7" id="KW-1185">Reference proteome</keyword>
<dbReference type="PANTHER" id="PTHR30346:SF28">
    <property type="entry name" value="HTH-TYPE TRANSCRIPTIONAL REGULATOR CYNR"/>
    <property type="match status" value="1"/>
</dbReference>
<keyword evidence="2" id="KW-0805">Transcription regulation</keyword>
<dbReference type="SUPFAM" id="SSF46785">
    <property type="entry name" value="Winged helix' DNA-binding domain"/>
    <property type="match status" value="1"/>
</dbReference>
<accession>A0A3E2XLY4</accession>
<dbReference type="PRINTS" id="PR00039">
    <property type="entry name" value="HTHLYSR"/>
</dbReference>
<dbReference type="InterPro" id="IPR000847">
    <property type="entry name" value="LysR_HTH_N"/>
</dbReference>
<feature type="domain" description="HTH lysR-type" evidence="5">
    <location>
        <begin position="1"/>
        <end position="58"/>
    </location>
</feature>
<dbReference type="AlphaFoldDB" id="A0A3E2XLY4"/>
<dbReference type="CDD" id="cd05466">
    <property type="entry name" value="PBP2_LTTR_substrate"/>
    <property type="match status" value="1"/>
</dbReference>
<dbReference type="PROSITE" id="PS50931">
    <property type="entry name" value="HTH_LYSR"/>
    <property type="match status" value="1"/>
</dbReference>